<evidence type="ECO:0000256" key="2">
    <source>
        <dbReference type="ARBA" id="ARBA00009759"/>
    </source>
</evidence>
<gene>
    <name evidence="7" type="ORF">BAR1_04870</name>
</gene>
<dbReference type="GO" id="GO:0046872">
    <property type="term" value="F:metal ion binding"/>
    <property type="evidence" value="ECO:0007669"/>
    <property type="project" value="UniProtKB-KW"/>
</dbReference>
<feature type="binding site" evidence="6">
    <location>
        <position position="73"/>
    </location>
    <ligand>
        <name>Mg(2+)</name>
        <dbReference type="ChEBI" id="CHEBI:18420"/>
        <label>1</label>
        <note>catalytic</note>
    </ligand>
</feature>
<dbReference type="PANTHER" id="PTHR43200">
    <property type="entry name" value="PHOSPHATASE"/>
    <property type="match status" value="1"/>
</dbReference>
<dbReference type="SUPFAM" id="SSF56655">
    <property type="entry name" value="Carbohydrate phosphatase"/>
    <property type="match status" value="1"/>
</dbReference>
<evidence type="ECO:0000256" key="6">
    <source>
        <dbReference type="PIRSR" id="PIRSR600760-2"/>
    </source>
</evidence>
<dbReference type="Proteomes" id="UP000261704">
    <property type="component" value="Chromosome"/>
</dbReference>
<dbReference type="InterPro" id="IPR020583">
    <property type="entry name" value="Inositol_monoP_metal-BS"/>
</dbReference>
<protein>
    <submittedName>
        <fullName evidence="7">Inositol monophosphatase</fullName>
    </submittedName>
</protein>
<sequence>MTDTAEDIPKRYFRQTLDIIHKGDDSPVTVADQTCERMIRDALAQLFPDHSILGEEFGFEDKGSDLLWIIDPIDGTRSFISGMPLYSMLIALLQDGVPKLGVVRMPELGEVFTGSADGATVNGAAISTSNVTALKDAFVYINEGNKIALDAPDLFRRLCQSGREQRLSYDGYPHMLVAMGHADACIDYDLQPYDYLPLVPVIEGAGGVITDWAGAPLTLQSDGRVVAAATKALHREMLDLLGG</sequence>
<keyword evidence="3 6" id="KW-0479">Metal-binding</keyword>
<dbReference type="PRINTS" id="PR00377">
    <property type="entry name" value="IMPHPHTASES"/>
</dbReference>
<dbReference type="Gene3D" id="3.40.190.80">
    <property type="match status" value="1"/>
</dbReference>
<proteinExistence type="inferred from homology"/>
<dbReference type="Pfam" id="PF00459">
    <property type="entry name" value="Inositol_P"/>
    <property type="match status" value="1"/>
</dbReference>
<feature type="binding site" evidence="6">
    <location>
        <position position="194"/>
    </location>
    <ligand>
        <name>Mg(2+)</name>
        <dbReference type="ChEBI" id="CHEBI:18420"/>
        <label>1</label>
        <note>catalytic</note>
    </ligand>
</feature>
<feature type="binding site" evidence="6">
    <location>
        <position position="55"/>
    </location>
    <ligand>
        <name>Mg(2+)</name>
        <dbReference type="ChEBI" id="CHEBI:18420"/>
        <label>1</label>
        <note>catalytic</note>
    </ligand>
</feature>
<dbReference type="InterPro" id="IPR000760">
    <property type="entry name" value="Inositol_monophosphatase-like"/>
</dbReference>
<dbReference type="EMBL" id="CP032125">
    <property type="protein sequence ID" value="AXX99698.1"/>
    <property type="molecule type" value="Genomic_DNA"/>
</dbReference>
<keyword evidence="8" id="KW-1185">Reference proteome</keyword>
<feature type="binding site" evidence="6">
    <location>
        <position position="71"/>
    </location>
    <ligand>
        <name>Mg(2+)</name>
        <dbReference type="ChEBI" id="CHEBI:18420"/>
        <label>1</label>
        <note>catalytic</note>
    </ligand>
</feature>
<dbReference type="Gene3D" id="3.30.540.10">
    <property type="entry name" value="Fructose-1,6-Bisphosphatase, subunit A, domain 1"/>
    <property type="match status" value="1"/>
</dbReference>
<evidence type="ECO:0000256" key="3">
    <source>
        <dbReference type="ARBA" id="ARBA00022723"/>
    </source>
</evidence>
<comment type="similarity">
    <text evidence="2">Belongs to the inositol monophosphatase superfamily.</text>
</comment>
<reference evidence="7 8" key="1">
    <citation type="submission" date="2018-09" db="EMBL/GenBank/DDBJ databases">
        <title>Profundibacter amoris BAR1 gen. nov., sp. nov., a new member of the Roseobacter clade isolated at Lokis Castle Vent Field on the Arctic Mid-Oceanic Ridge.</title>
        <authorList>
            <person name="Le Moine Bauer S."/>
            <person name="Sjoeberg A.G."/>
            <person name="L'Haridon S."/>
            <person name="Stokke R."/>
            <person name="Roalkvam I."/>
            <person name="Steen I.H."/>
            <person name="Dahle H."/>
        </authorList>
    </citation>
    <scope>NUCLEOTIDE SEQUENCE [LARGE SCALE GENOMIC DNA]</scope>
    <source>
        <strain evidence="7 8">BAR1</strain>
    </source>
</reference>
<dbReference type="PANTHER" id="PTHR43200:SF6">
    <property type="entry name" value="3'(2'),5'-BISPHOSPHATE NUCLEOTIDASE"/>
    <property type="match status" value="1"/>
</dbReference>
<evidence type="ECO:0000313" key="8">
    <source>
        <dbReference type="Proteomes" id="UP000261704"/>
    </source>
</evidence>
<evidence type="ECO:0000256" key="1">
    <source>
        <dbReference type="ARBA" id="ARBA00001946"/>
    </source>
</evidence>
<evidence type="ECO:0000256" key="5">
    <source>
        <dbReference type="ARBA" id="ARBA00022842"/>
    </source>
</evidence>
<evidence type="ECO:0000256" key="4">
    <source>
        <dbReference type="ARBA" id="ARBA00022801"/>
    </source>
</evidence>
<feature type="binding site" evidence="6">
    <location>
        <position position="74"/>
    </location>
    <ligand>
        <name>Mg(2+)</name>
        <dbReference type="ChEBI" id="CHEBI:18420"/>
        <label>1</label>
        <note>catalytic</note>
    </ligand>
</feature>
<dbReference type="OrthoDB" id="9785695at2"/>
<accession>A0A347ULH0</accession>
<comment type="cofactor">
    <cofactor evidence="1 6">
        <name>Mg(2+)</name>
        <dbReference type="ChEBI" id="CHEBI:18420"/>
    </cofactor>
</comment>
<organism evidence="7 8">
    <name type="scientific">Profundibacter amoris</name>
    <dbReference type="NCBI Taxonomy" id="2171755"/>
    <lineage>
        <taxon>Bacteria</taxon>
        <taxon>Pseudomonadati</taxon>
        <taxon>Pseudomonadota</taxon>
        <taxon>Alphaproteobacteria</taxon>
        <taxon>Rhodobacterales</taxon>
        <taxon>Paracoccaceae</taxon>
        <taxon>Profundibacter</taxon>
    </lineage>
</organism>
<dbReference type="GO" id="GO:0016791">
    <property type="term" value="F:phosphatase activity"/>
    <property type="evidence" value="ECO:0007669"/>
    <property type="project" value="UniProtKB-ARBA"/>
</dbReference>
<dbReference type="PROSITE" id="PS00629">
    <property type="entry name" value="IMP_1"/>
    <property type="match status" value="1"/>
</dbReference>
<keyword evidence="5 6" id="KW-0460">Magnesium</keyword>
<name>A0A347ULH0_9RHOB</name>
<dbReference type="KEGG" id="pamo:BAR1_04870"/>
<dbReference type="InterPro" id="IPR051090">
    <property type="entry name" value="Inositol_monoP_superfamily"/>
</dbReference>
<dbReference type="AlphaFoldDB" id="A0A347ULH0"/>
<keyword evidence="4" id="KW-0378">Hydrolase</keyword>
<dbReference type="GO" id="GO:0000105">
    <property type="term" value="P:L-histidine biosynthetic process"/>
    <property type="evidence" value="ECO:0007669"/>
    <property type="project" value="TreeGrafter"/>
</dbReference>
<evidence type="ECO:0000313" key="7">
    <source>
        <dbReference type="EMBL" id="AXX99698.1"/>
    </source>
</evidence>